<dbReference type="RefSeq" id="WP_075870038.1">
    <property type="nucleotide sequence ID" value="NZ_CALYQA010000001.1"/>
</dbReference>
<comment type="caution">
    <text evidence="8">The sequence shown here is derived from an EMBL/GenBank/DDBJ whole genome shotgun (WGS) entry which is preliminary data.</text>
</comment>
<evidence type="ECO:0000256" key="4">
    <source>
        <dbReference type="ARBA" id="ARBA00023002"/>
    </source>
</evidence>
<dbReference type="HAMAP" id="MF_00536">
    <property type="entry name" value="PdxA"/>
    <property type="match status" value="1"/>
</dbReference>
<comment type="miscellaneous">
    <text evidence="7">The active site is located at the dimer interface.</text>
</comment>
<evidence type="ECO:0000256" key="7">
    <source>
        <dbReference type="HAMAP-Rule" id="MF_00536"/>
    </source>
</evidence>
<comment type="catalytic activity">
    <reaction evidence="7">
        <text>4-(phosphooxy)-L-threonine + NAD(+) = 3-amino-2-oxopropyl phosphate + CO2 + NADH</text>
        <dbReference type="Rhea" id="RHEA:32275"/>
        <dbReference type="ChEBI" id="CHEBI:16526"/>
        <dbReference type="ChEBI" id="CHEBI:57279"/>
        <dbReference type="ChEBI" id="CHEBI:57540"/>
        <dbReference type="ChEBI" id="CHEBI:57945"/>
        <dbReference type="ChEBI" id="CHEBI:58452"/>
        <dbReference type="EC" id="1.1.1.262"/>
    </reaction>
</comment>
<keyword evidence="6 7" id="KW-0664">Pyridoxine biosynthesis</keyword>
<dbReference type="Gene3D" id="3.40.718.10">
    <property type="entry name" value="Isopropylmalate Dehydrogenase"/>
    <property type="match status" value="1"/>
</dbReference>
<keyword evidence="2 7" id="KW-0479">Metal-binding</keyword>
<keyword evidence="5 7" id="KW-0520">NAD</keyword>
<feature type="binding site" evidence="7">
    <location>
        <position position="296"/>
    </location>
    <ligand>
        <name>substrate</name>
    </ligand>
</feature>
<evidence type="ECO:0000256" key="3">
    <source>
        <dbReference type="ARBA" id="ARBA00022857"/>
    </source>
</evidence>
<protein>
    <recommendedName>
        <fullName evidence="7">4-hydroxythreonine-4-phosphate dehydrogenase</fullName>
        <ecNumber evidence="7">1.1.1.262</ecNumber>
    </recommendedName>
    <alternativeName>
        <fullName evidence="7">4-(phosphohydroxy)-L-threonine dehydrogenase</fullName>
    </alternativeName>
</protein>
<feature type="binding site" evidence="7">
    <location>
        <position position="287"/>
    </location>
    <ligand>
        <name>substrate</name>
    </ligand>
</feature>
<dbReference type="GO" id="GO:0005737">
    <property type="term" value="C:cytoplasm"/>
    <property type="evidence" value="ECO:0007669"/>
    <property type="project" value="UniProtKB-SubCell"/>
</dbReference>
<evidence type="ECO:0000313" key="8">
    <source>
        <dbReference type="EMBL" id="OLY43122.1"/>
    </source>
</evidence>
<dbReference type="EC" id="1.1.1.262" evidence="7"/>
<dbReference type="GO" id="GO:0042823">
    <property type="term" value="P:pyridoxal phosphate biosynthetic process"/>
    <property type="evidence" value="ECO:0007669"/>
    <property type="project" value="UniProtKB-UniRule"/>
</dbReference>
<feature type="binding site" evidence="7">
    <location>
        <position position="136"/>
    </location>
    <ligand>
        <name>substrate</name>
    </ligand>
</feature>
<proteinExistence type="inferred from homology"/>
<dbReference type="GO" id="GO:0008270">
    <property type="term" value="F:zinc ion binding"/>
    <property type="evidence" value="ECO:0007669"/>
    <property type="project" value="UniProtKB-UniRule"/>
</dbReference>
<organism evidence="8 9">
    <name type="scientific">Bartonella apis</name>
    <dbReference type="NCBI Taxonomy" id="1686310"/>
    <lineage>
        <taxon>Bacteria</taxon>
        <taxon>Pseudomonadati</taxon>
        <taxon>Pseudomonadota</taxon>
        <taxon>Alphaproteobacteria</taxon>
        <taxon>Hyphomicrobiales</taxon>
        <taxon>Bartonellaceae</taxon>
        <taxon>Bartonella</taxon>
    </lineage>
</organism>
<dbReference type="GO" id="GO:0050897">
    <property type="term" value="F:cobalt ion binding"/>
    <property type="evidence" value="ECO:0007669"/>
    <property type="project" value="UniProtKB-UniRule"/>
</dbReference>
<dbReference type="NCBIfam" id="TIGR00557">
    <property type="entry name" value="pdxA"/>
    <property type="match status" value="1"/>
</dbReference>
<feature type="binding site" evidence="7">
    <location>
        <position position="270"/>
    </location>
    <ligand>
        <name>a divalent metal cation</name>
        <dbReference type="ChEBI" id="CHEBI:60240"/>
        <note>ligand shared between dimeric partners</note>
    </ligand>
</feature>
<dbReference type="Pfam" id="PF04166">
    <property type="entry name" value="PdxA"/>
    <property type="match status" value="1"/>
</dbReference>
<reference evidence="8 9" key="1">
    <citation type="submission" date="2016-12" db="EMBL/GenBank/DDBJ databases">
        <title>Comparative genomics of Bartonella apis.</title>
        <authorList>
            <person name="Engel P."/>
        </authorList>
    </citation>
    <scope>NUCLEOTIDE SEQUENCE [LARGE SCALE GENOMIC DNA]</scope>
    <source>
        <strain evidence="8 9">PEB0149</strain>
    </source>
</reference>
<dbReference type="EMBL" id="LXYT01000002">
    <property type="protein sequence ID" value="OLY43122.1"/>
    <property type="molecule type" value="Genomic_DNA"/>
</dbReference>
<evidence type="ECO:0000256" key="2">
    <source>
        <dbReference type="ARBA" id="ARBA00022723"/>
    </source>
</evidence>
<feature type="binding site" evidence="7">
    <location>
        <position position="278"/>
    </location>
    <ligand>
        <name>substrate</name>
    </ligand>
</feature>
<keyword evidence="7" id="KW-0862">Zinc</keyword>
<dbReference type="GO" id="GO:0050570">
    <property type="term" value="F:4-hydroxythreonine-4-phosphate dehydrogenase activity"/>
    <property type="evidence" value="ECO:0007669"/>
    <property type="project" value="UniProtKB-UniRule"/>
</dbReference>
<dbReference type="PANTHER" id="PTHR30004:SF6">
    <property type="entry name" value="D-THREONATE 4-PHOSPHATE DEHYDROGENASE"/>
    <property type="match status" value="1"/>
</dbReference>
<sequence length="337" mass="36442">MSSLAVSSGDPAGIGLEIALKAWQQRHSRCVPAFFVLADADIVEKTISLLNMDVRTAIVEGDDVSEEFEDSFPIVPLYNRQSAVPGQPSSKNAAGIIEAIERGVHYVHDKKASALVTCPIAKKILYDAGFHFPGHTEFLADLAEKLNDKHYQPVMMLAGPQLRTIPVTVHIAIEKVPRALTKELLVETALIVAHDLSERFAIKNPRLAIAGLNPHAGEGGAMGIEEKTVIKPAMDILRSRGINVIGPLPSDTMFNARARKNYDVALCMYHDQALIPVKTIGFDDTVNVTLGLPFIRTSPDHGTAFDIAGKGIASPESFIAALTLADNLAKNSHHHVN</sequence>
<dbReference type="UniPathway" id="UPA00244">
    <property type="reaction ID" value="UER00312"/>
</dbReference>
<comment type="subunit">
    <text evidence="7">Homodimer.</text>
</comment>
<feature type="binding site" evidence="7">
    <location>
        <position position="135"/>
    </location>
    <ligand>
        <name>substrate</name>
    </ligand>
</feature>
<dbReference type="PANTHER" id="PTHR30004">
    <property type="entry name" value="4-HYDROXYTHREONINE-4-PHOSPHATE DEHYDROGENASE"/>
    <property type="match status" value="1"/>
</dbReference>
<dbReference type="AlphaFoldDB" id="A0A1R0F882"/>
<dbReference type="GO" id="GO:0008615">
    <property type="term" value="P:pyridoxine biosynthetic process"/>
    <property type="evidence" value="ECO:0007669"/>
    <property type="project" value="UniProtKB-UniRule"/>
</dbReference>
<dbReference type="Proteomes" id="UP000187344">
    <property type="component" value="Unassembled WGS sequence"/>
</dbReference>
<keyword evidence="4 7" id="KW-0560">Oxidoreductase</keyword>
<keyword evidence="7" id="KW-0460">Magnesium</keyword>
<keyword evidence="7" id="KW-0170">Cobalt</keyword>
<gene>
    <name evidence="7" type="primary">pdxA</name>
    <name evidence="8" type="ORF">PEB0149_005440</name>
</gene>
<comment type="similarity">
    <text evidence="7">Belongs to the PdxA family.</text>
</comment>
<keyword evidence="9" id="KW-1185">Reference proteome</keyword>
<dbReference type="GO" id="GO:0000287">
    <property type="term" value="F:magnesium ion binding"/>
    <property type="evidence" value="ECO:0007669"/>
    <property type="project" value="UniProtKB-UniRule"/>
</dbReference>
<evidence type="ECO:0000256" key="1">
    <source>
        <dbReference type="ARBA" id="ARBA00022490"/>
    </source>
</evidence>
<dbReference type="NCBIfam" id="NF003699">
    <property type="entry name" value="PRK05312.1"/>
    <property type="match status" value="1"/>
</dbReference>
<dbReference type="SUPFAM" id="SSF53659">
    <property type="entry name" value="Isocitrate/Isopropylmalate dehydrogenase-like"/>
    <property type="match status" value="1"/>
</dbReference>
<dbReference type="GO" id="GO:0051287">
    <property type="term" value="F:NAD binding"/>
    <property type="evidence" value="ECO:0007669"/>
    <property type="project" value="InterPro"/>
</dbReference>
<keyword evidence="3 7" id="KW-0521">NADP</keyword>
<name>A0A1R0F882_9HYPH</name>
<comment type="function">
    <text evidence="7">Catalyzes the NAD(P)-dependent oxidation of 4-(phosphooxy)-L-threonine (HTP) into 2-amino-3-oxo-4-(phosphooxy)butyric acid which spontaneously decarboxylates to form 3-amino-2-oxopropyl phosphate (AHAP).</text>
</comment>
<dbReference type="InterPro" id="IPR037510">
    <property type="entry name" value="PdxA"/>
</dbReference>
<comment type="pathway">
    <text evidence="7">Cofactor biosynthesis; pyridoxine 5'-phosphate biosynthesis; pyridoxine 5'-phosphate from D-erythrose 4-phosphate: step 4/5.</text>
</comment>
<dbReference type="OrthoDB" id="9801783at2"/>
<comment type="cofactor">
    <cofactor evidence="7">
        <name>Zn(2+)</name>
        <dbReference type="ChEBI" id="CHEBI:29105"/>
    </cofactor>
    <cofactor evidence="7">
        <name>Mg(2+)</name>
        <dbReference type="ChEBI" id="CHEBI:18420"/>
    </cofactor>
    <cofactor evidence="7">
        <name>Co(2+)</name>
        <dbReference type="ChEBI" id="CHEBI:48828"/>
    </cofactor>
    <text evidence="7">Binds 1 divalent metal cation per subunit. Can use ions such as Zn(2+), Mg(2+) or Co(2+).</text>
</comment>
<feature type="binding site" evidence="7">
    <location>
        <position position="215"/>
    </location>
    <ligand>
        <name>a divalent metal cation</name>
        <dbReference type="ChEBI" id="CHEBI:60240"/>
        <note>ligand shared between dimeric partners</note>
    </ligand>
</feature>
<evidence type="ECO:0000313" key="9">
    <source>
        <dbReference type="Proteomes" id="UP000187344"/>
    </source>
</evidence>
<accession>A0A1R0F882</accession>
<feature type="binding site" evidence="7">
    <location>
        <position position="170"/>
    </location>
    <ligand>
        <name>a divalent metal cation</name>
        <dbReference type="ChEBI" id="CHEBI:60240"/>
        <note>ligand shared between dimeric partners</note>
    </ligand>
</feature>
<comment type="subcellular location">
    <subcellularLocation>
        <location evidence="7">Cytoplasm</location>
    </subcellularLocation>
</comment>
<evidence type="ECO:0000256" key="6">
    <source>
        <dbReference type="ARBA" id="ARBA00023096"/>
    </source>
</evidence>
<evidence type="ECO:0000256" key="5">
    <source>
        <dbReference type="ARBA" id="ARBA00023027"/>
    </source>
</evidence>
<dbReference type="InterPro" id="IPR005255">
    <property type="entry name" value="PdxA_fam"/>
</dbReference>
<keyword evidence="1 7" id="KW-0963">Cytoplasm</keyword>